<evidence type="ECO:0008006" key="3">
    <source>
        <dbReference type="Google" id="ProtNLM"/>
    </source>
</evidence>
<reference evidence="1" key="1">
    <citation type="submission" date="2023-03" db="EMBL/GenBank/DDBJ databases">
        <title>Massive genome expansion in bonnet fungi (Mycena s.s.) driven by repeated elements and novel gene families across ecological guilds.</title>
        <authorList>
            <consortium name="Lawrence Berkeley National Laboratory"/>
            <person name="Harder C.B."/>
            <person name="Miyauchi S."/>
            <person name="Viragh M."/>
            <person name="Kuo A."/>
            <person name="Thoen E."/>
            <person name="Andreopoulos B."/>
            <person name="Lu D."/>
            <person name="Skrede I."/>
            <person name="Drula E."/>
            <person name="Henrissat B."/>
            <person name="Morin E."/>
            <person name="Kohler A."/>
            <person name="Barry K."/>
            <person name="LaButti K."/>
            <person name="Morin E."/>
            <person name="Salamov A."/>
            <person name="Lipzen A."/>
            <person name="Mereny Z."/>
            <person name="Hegedus B."/>
            <person name="Baldrian P."/>
            <person name="Stursova M."/>
            <person name="Weitz H."/>
            <person name="Taylor A."/>
            <person name="Grigoriev I.V."/>
            <person name="Nagy L.G."/>
            <person name="Martin F."/>
            <person name="Kauserud H."/>
        </authorList>
    </citation>
    <scope>NUCLEOTIDE SEQUENCE</scope>
    <source>
        <strain evidence="1">9284</strain>
    </source>
</reference>
<dbReference type="AlphaFoldDB" id="A0AAD7FI17"/>
<gene>
    <name evidence="1" type="ORF">FB45DRAFT_921792</name>
</gene>
<name>A0AAD7FI17_9AGAR</name>
<proteinExistence type="predicted"/>
<protein>
    <recommendedName>
        <fullName evidence="3">F-box domain-containing protein</fullName>
    </recommendedName>
</protein>
<evidence type="ECO:0000313" key="1">
    <source>
        <dbReference type="EMBL" id="KAJ7625571.1"/>
    </source>
</evidence>
<accession>A0AAD7FI17</accession>
<sequence>MPPEIMCLIFTLSLSRYDPPYYTYDSAPWIVSAVCADWRAIASTPTLWTTISDSDQYFNGANLESQLARSGDLPLDIHFHGGDNKSGMSDFELEVFGILAQHTERWQTVNFSATEDAYAVIQRAKPQFSMLRKLEIEVYYEPNSLGPPQSCLKMFSSAPRLEEASVNVESLDCPIALVLPWHQLWRYQATIEWGGISALASATSNLIECCLHVSGEKPANLNIKTVHLPLLLRLSVDEHGLLSYLDTPALLDPTTLVYPLELYYHDTMANHSLTDLGFFRRLPRGLEKLVLVSGSSLDSIDLDLAGIAEGLPALRSLLHASSSHGFVAFEHLSLTLRERDIINLVDFVDGMVGKGWCLQSLVVLHPSAEKSEGVLSKVKALRARGVDIQVIRHEWALYAGLVPVGLRIE</sequence>
<dbReference type="Proteomes" id="UP001221142">
    <property type="component" value="Unassembled WGS sequence"/>
</dbReference>
<evidence type="ECO:0000313" key="2">
    <source>
        <dbReference type="Proteomes" id="UP001221142"/>
    </source>
</evidence>
<comment type="caution">
    <text evidence="1">The sequence shown here is derived from an EMBL/GenBank/DDBJ whole genome shotgun (WGS) entry which is preliminary data.</text>
</comment>
<keyword evidence="2" id="KW-1185">Reference proteome</keyword>
<organism evidence="1 2">
    <name type="scientific">Roridomyces roridus</name>
    <dbReference type="NCBI Taxonomy" id="1738132"/>
    <lineage>
        <taxon>Eukaryota</taxon>
        <taxon>Fungi</taxon>
        <taxon>Dikarya</taxon>
        <taxon>Basidiomycota</taxon>
        <taxon>Agaricomycotina</taxon>
        <taxon>Agaricomycetes</taxon>
        <taxon>Agaricomycetidae</taxon>
        <taxon>Agaricales</taxon>
        <taxon>Marasmiineae</taxon>
        <taxon>Mycenaceae</taxon>
        <taxon>Roridomyces</taxon>
    </lineage>
</organism>
<dbReference type="EMBL" id="JARKIF010000012">
    <property type="protein sequence ID" value="KAJ7625571.1"/>
    <property type="molecule type" value="Genomic_DNA"/>
</dbReference>